<gene>
    <name evidence="3" type="ORF">CYLTODRAFT_451745</name>
</gene>
<feature type="transmembrane region" description="Helical" evidence="2">
    <location>
        <begin position="1040"/>
        <end position="1061"/>
    </location>
</feature>
<dbReference type="OrthoDB" id="6153305at2759"/>
<dbReference type="EMBL" id="KN880468">
    <property type="protein sequence ID" value="KIY70442.1"/>
    <property type="molecule type" value="Genomic_DNA"/>
</dbReference>
<keyword evidence="2" id="KW-0472">Membrane</keyword>
<proteinExistence type="predicted"/>
<evidence type="ECO:0000256" key="1">
    <source>
        <dbReference type="SAM" id="MobiDB-lite"/>
    </source>
</evidence>
<dbReference type="Proteomes" id="UP000054007">
    <property type="component" value="Unassembled WGS sequence"/>
</dbReference>
<accession>A0A0D7BJ02</accession>
<feature type="region of interest" description="Disordered" evidence="1">
    <location>
        <begin position="72"/>
        <end position="139"/>
    </location>
</feature>
<sequence>MAGTSVFYCTNIYCRKPFGTHDSMVRHMAHTPACSAWDEQVTSAVAARQLRSRILPGSARDLDADVWNDEADDEEYVGNPDGPPNATPGPSSPVASRWRTTIEDVSDDDEEEEDNSSRGEPMAGQSGDDDFEADDADEHPIPTHEFMRELLELEEELFTIDEPDVELGEAGPGPSTLRHRLAQRIGTRPRCLDDTDADDDAEETIVYHPTAATKISIASSIRERWRSIFGDAAVPSTSNEELMDGTGRPDIANVNIYHPFASKLDWEIARWMVSDGIGHSSFNRLLNIDGVKERLGLTYENTAGLHQTLDGIPRRAGEWLTKELSFPDRPDDTFILRHRNILEAIQSLWGDPSLANKIVYRPSKIFTDRNKTHRINMLPIGHTLASVIISTDKTQLTQLSGSRQAYPVYLTLGNIPSALRRKPSEQACILIAYLPVEKISKDISSASARYQRLFHAAMTELFKPLVVAGKEGVKMATGNGEIHTVHPILAAYVADYPEQCLVTCSKQGSCPKCHTDLHESDNFPPAQSRRQADTLKTMRDIAATTSSKTKYFKTCMKANVNGNVTEPFWKDLPFTDIHLAQTPDVLHQLYQGVLKHIIDWCQQLMTKEELDLRIRRLPRALGLRHFKNGISALSQISGSERKNMGKILLACIVDRLPKQAVTAVRAILDFIHLAQYRTHDEETLGYMDAALKRWRANKDYFIKVKVRKHFHIPKFHSLVHYVKMIRLFGTTENFNTEMFERLHIEFAKKGWRASNHRDEFPQMCTWVTRLESVHCFSRYLEWVHTNIVKPPTDDASNPKPPPTSAPASANADDQPVPIAQPDSSRRPFQELLLPKNPTLPRRFVSVVAVEHHLPSLRSQLRDYINDLELQHTFVANRYSSIPFDRIDVFHSFKFSREGLDDETRENDWVKASPLDGGRYDTVIVLDGDDAEVTGLQGTRIGRVCLVFRLPETVKIHDVLVPYPAYWPRLPLAYVKWYTKPKLARGAADTHNLPYVAKELDKNGKQLFSIIPLSNIRQSCMLVPDFRKTPKATGDHDPVPVGAIVGVSVGGVVILCLLVILLRHFKSKRCKTPRWEDQTSAAMVALNVNTTSSSNPSTYTRDRGFQPPFRVDPYTQTSIQVQANPKSRGGPLPMAAADQRQAERQHQTMSMRTQELDASYGLETEPWAHESRDDLPPGYTPAPTRSTQAQAYGM</sequence>
<protein>
    <recommendedName>
        <fullName evidence="5">C2H2-type domain-containing protein</fullName>
    </recommendedName>
</protein>
<feature type="compositionally biased region" description="Polar residues" evidence="1">
    <location>
        <begin position="1182"/>
        <end position="1193"/>
    </location>
</feature>
<dbReference type="STRING" id="1314674.A0A0D7BJ02"/>
<evidence type="ECO:0000256" key="2">
    <source>
        <dbReference type="SAM" id="Phobius"/>
    </source>
</evidence>
<keyword evidence="2" id="KW-0812">Transmembrane</keyword>
<keyword evidence="4" id="KW-1185">Reference proteome</keyword>
<organism evidence="3 4">
    <name type="scientific">Cylindrobasidium torrendii FP15055 ss-10</name>
    <dbReference type="NCBI Taxonomy" id="1314674"/>
    <lineage>
        <taxon>Eukaryota</taxon>
        <taxon>Fungi</taxon>
        <taxon>Dikarya</taxon>
        <taxon>Basidiomycota</taxon>
        <taxon>Agaricomycotina</taxon>
        <taxon>Agaricomycetes</taxon>
        <taxon>Agaricomycetidae</taxon>
        <taxon>Agaricales</taxon>
        <taxon>Marasmiineae</taxon>
        <taxon>Physalacriaceae</taxon>
        <taxon>Cylindrobasidium</taxon>
    </lineage>
</organism>
<keyword evidence="2" id="KW-1133">Transmembrane helix</keyword>
<feature type="compositionally biased region" description="Acidic residues" evidence="1">
    <location>
        <begin position="104"/>
        <end position="114"/>
    </location>
</feature>
<dbReference type="InterPro" id="IPR041078">
    <property type="entry name" value="Plavaka"/>
</dbReference>
<feature type="compositionally biased region" description="Basic and acidic residues" evidence="1">
    <location>
        <begin position="1165"/>
        <end position="1174"/>
    </location>
</feature>
<evidence type="ECO:0000313" key="4">
    <source>
        <dbReference type="Proteomes" id="UP000054007"/>
    </source>
</evidence>
<dbReference type="Pfam" id="PF18759">
    <property type="entry name" value="Plavaka"/>
    <property type="match status" value="1"/>
</dbReference>
<feature type="compositionally biased region" description="Polar residues" evidence="1">
    <location>
        <begin position="1113"/>
        <end position="1124"/>
    </location>
</feature>
<evidence type="ECO:0008006" key="5">
    <source>
        <dbReference type="Google" id="ProtNLM"/>
    </source>
</evidence>
<name>A0A0D7BJ02_9AGAR</name>
<feature type="compositionally biased region" description="Acidic residues" evidence="1">
    <location>
        <begin position="127"/>
        <end position="137"/>
    </location>
</feature>
<reference evidence="3 4" key="1">
    <citation type="journal article" date="2015" name="Fungal Genet. Biol.">
        <title>Evolution of novel wood decay mechanisms in Agaricales revealed by the genome sequences of Fistulina hepatica and Cylindrobasidium torrendii.</title>
        <authorList>
            <person name="Floudas D."/>
            <person name="Held B.W."/>
            <person name="Riley R."/>
            <person name="Nagy L.G."/>
            <person name="Koehler G."/>
            <person name="Ransdell A.S."/>
            <person name="Younus H."/>
            <person name="Chow J."/>
            <person name="Chiniquy J."/>
            <person name="Lipzen A."/>
            <person name="Tritt A."/>
            <person name="Sun H."/>
            <person name="Haridas S."/>
            <person name="LaButti K."/>
            <person name="Ohm R.A."/>
            <person name="Kues U."/>
            <person name="Blanchette R.A."/>
            <person name="Grigoriev I.V."/>
            <person name="Minto R.E."/>
            <person name="Hibbett D.S."/>
        </authorList>
    </citation>
    <scope>NUCLEOTIDE SEQUENCE [LARGE SCALE GENOMIC DNA]</scope>
    <source>
        <strain evidence="3 4">FP15055 ss-10</strain>
    </source>
</reference>
<evidence type="ECO:0000313" key="3">
    <source>
        <dbReference type="EMBL" id="KIY70442.1"/>
    </source>
</evidence>
<feature type="region of interest" description="Disordered" evidence="1">
    <location>
        <begin position="1090"/>
        <end position="1193"/>
    </location>
</feature>
<feature type="region of interest" description="Disordered" evidence="1">
    <location>
        <begin position="790"/>
        <end position="825"/>
    </location>
</feature>
<dbReference type="AlphaFoldDB" id="A0A0D7BJ02"/>
<feature type="compositionally biased region" description="Pro residues" evidence="1">
    <location>
        <begin position="81"/>
        <end position="91"/>
    </location>
</feature>